<keyword evidence="3" id="KW-1185">Reference proteome</keyword>
<feature type="compositionally biased region" description="Polar residues" evidence="1">
    <location>
        <begin position="39"/>
        <end position="51"/>
    </location>
</feature>
<sequence>MVNGMSVNGLGEVSMDTSATVNPNNLLAIGGQPNIHPGSISSTGRGRVGTATSTQAAQLIGGGITPNMFTSPATQSLVLGNSSHYPVNPSLMIGDYVTPGNGLSPQAYRQ</sequence>
<dbReference type="AlphaFoldDB" id="A0AAV2NG76"/>
<protein>
    <submittedName>
        <fullName evidence="2">Uncharacterized protein</fullName>
    </submittedName>
</protein>
<reference evidence="2" key="1">
    <citation type="submission" date="2024-04" db="EMBL/GenBank/DDBJ databases">
        <authorList>
            <consortium name="Molecular Ecology Group"/>
        </authorList>
    </citation>
    <scope>NUCLEOTIDE SEQUENCE</scope>
</reference>
<feature type="region of interest" description="Disordered" evidence="1">
    <location>
        <begin position="24"/>
        <end position="51"/>
    </location>
</feature>
<organism evidence="2 3">
    <name type="scientific">Lasius platythorax</name>
    <dbReference type="NCBI Taxonomy" id="488582"/>
    <lineage>
        <taxon>Eukaryota</taxon>
        <taxon>Metazoa</taxon>
        <taxon>Ecdysozoa</taxon>
        <taxon>Arthropoda</taxon>
        <taxon>Hexapoda</taxon>
        <taxon>Insecta</taxon>
        <taxon>Pterygota</taxon>
        <taxon>Neoptera</taxon>
        <taxon>Endopterygota</taxon>
        <taxon>Hymenoptera</taxon>
        <taxon>Apocrita</taxon>
        <taxon>Aculeata</taxon>
        <taxon>Formicoidea</taxon>
        <taxon>Formicidae</taxon>
        <taxon>Formicinae</taxon>
        <taxon>Lasius</taxon>
        <taxon>Lasius</taxon>
    </lineage>
</organism>
<evidence type="ECO:0000313" key="3">
    <source>
        <dbReference type="Proteomes" id="UP001497644"/>
    </source>
</evidence>
<dbReference type="Proteomes" id="UP001497644">
    <property type="component" value="Chromosome 15"/>
</dbReference>
<dbReference type="EMBL" id="OZ034838">
    <property type="protein sequence ID" value="CAL1679153.1"/>
    <property type="molecule type" value="Genomic_DNA"/>
</dbReference>
<gene>
    <name evidence="2" type="ORF">LPLAT_LOCUS4882</name>
</gene>
<evidence type="ECO:0000313" key="2">
    <source>
        <dbReference type="EMBL" id="CAL1679153.1"/>
    </source>
</evidence>
<proteinExistence type="predicted"/>
<accession>A0AAV2NG76</accession>
<name>A0AAV2NG76_9HYME</name>
<evidence type="ECO:0000256" key="1">
    <source>
        <dbReference type="SAM" id="MobiDB-lite"/>
    </source>
</evidence>